<protein>
    <submittedName>
        <fullName evidence="2">Uncharacterized protein</fullName>
    </submittedName>
</protein>
<organism evidence="2 3">
    <name type="scientific">Eumeta variegata</name>
    <name type="common">Bagworm moth</name>
    <name type="synonym">Eumeta japonica</name>
    <dbReference type="NCBI Taxonomy" id="151549"/>
    <lineage>
        <taxon>Eukaryota</taxon>
        <taxon>Metazoa</taxon>
        <taxon>Ecdysozoa</taxon>
        <taxon>Arthropoda</taxon>
        <taxon>Hexapoda</taxon>
        <taxon>Insecta</taxon>
        <taxon>Pterygota</taxon>
        <taxon>Neoptera</taxon>
        <taxon>Endopterygota</taxon>
        <taxon>Lepidoptera</taxon>
        <taxon>Glossata</taxon>
        <taxon>Ditrysia</taxon>
        <taxon>Tineoidea</taxon>
        <taxon>Psychidae</taxon>
        <taxon>Oiketicinae</taxon>
        <taxon>Eumeta</taxon>
    </lineage>
</organism>
<evidence type="ECO:0000256" key="1">
    <source>
        <dbReference type="SAM" id="MobiDB-lite"/>
    </source>
</evidence>
<accession>A0A4C1YNP0</accession>
<proteinExistence type="predicted"/>
<reference evidence="2 3" key="1">
    <citation type="journal article" date="2019" name="Commun. Biol.">
        <title>The bagworm genome reveals a unique fibroin gene that provides high tensile strength.</title>
        <authorList>
            <person name="Kono N."/>
            <person name="Nakamura H."/>
            <person name="Ohtoshi R."/>
            <person name="Tomita M."/>
            <person name="Numata K."/>
            <person name="Arakawa K."/>
        </authorList>
    </citation>
    <scope>NUCLEOTIDE SEQUENCE [LARGE SCALE GENOMIC DNA]</scope>
</reference>
<evidence type="ECO:0000313" key="2">
    <source>
        <dbReference type="EMBL" id="GBP76007.1"/>
    </source>
</evidence>
<sequence length="277" mass="31020">MAYYKPKAYILEDPTENSQSHKFQVYRRGRNTSTQTARPTRARDAGPPNGVLCFDLKKVPKPSVSSFDFLYAFRDPQPRILYGAPVISKTREACKQLSPSTFMLHNKKSDSNPRCFSVFTRGLSRLKERHRADGGGNRKWATATLNHLANRNAKVATSRPYSVKVWYLTGESDQFLCCSLVGRCTPRNTLRLYYVKLSAYTAEAYDKPGNADFSMYCNGSKTSYFPCGIVQPLSVRLTTLAPLVVQMCYENVHVQRVIIFYGDTPCASALLACGGAC</sequence>
<comment type="caution">
    <text evidence="2">The sequence shown here is derived from an EMBL/GenBank/DDBJ whole genome shotgun (WGS) entry which is preliminary data.</text>
</comment>
<gene>
    <name evidence="2" type="ORF">EVAR_51871_1</name>
</gene>
<dbReference type="AlphaFoldDB" id="A0A4C1YNP0"/>
<dbReference type="EMBL" id="BGZK01001272">
    <property type="protein sequence ID" value="GBP76007.1"/>
    <property type="molecule type" value="Genomic_DNA"/>
</dbReference>
<feature type="region of interest" description="Disordered" evidence="1">
    <location>
        <begin position="19"/>
        <end position="48"/>
    </location>
</feature>
<name>A0A4C1YNP0_EUMVA</name>
<dbReference type="Proteomes" id="UP000299102">
    <property type="component" value="Unassembled WGS sequence"/>
</dbReference>
<keyword evidence="3" id="KW-1185">Reference proteome</keyword>
<evidence type="ECO:0000313" key="3">
    <source>
        <dbReference type="Proteomes" id="UP000299102"/>
    </source>
</evidence>